<proteinExistence type="inferred from homology"/>
<dbReference type="GO" id="GO:0008017">
    <property type="term" value="F:microtubule binding"/>
    <property type="evidence" value="ECO:0007669"/>
    <property type="project" value="InterPro"/>
</dbReference>
<evidence type="ECO:0000256" key="8">
    <source>
        <dbReference type="SAM" id="MobiDB-lite"/>
    </source>
</evidence>
<dbReference type="InterPro" id="IPR027640">
    <property type="entry name" value="Kinesin-like_fam"/>
</dbReference>
<dbReference type="InterPro" id="IPR001752">
    <property type="entry name" value="Kinesin_motor_dom"/>
</dbReference>
<dbReference type="GO" id="GO:0005524">
    <property type="term" value="F:ATP binding"/>
    <property type="evidence" value="ECO:0007669"/>
    <property type="project" value="UniProtKB-UniRule"/>
</dbReference>
<dbReference type="Proteomes" id="UP000279259">
    <property type="component" value="Unassembled WGS sequence"/>
</dbReference>
<sequence length="808" mass="88931">MFTPSSSASARLAPISSSRPRQPFARPHSSLAQPLTTDRNSNTPSPFSFLNDDPASSNHGILPREGGGKLKIKSATTPEAKSRLLAKALPKTPAQPPRQESLTSAWVPQDRVEAMDAEEGPIGETEAVLVSVRVRPPNDAEMRSNQETSVWETPSWDEHSIKLPKGRDGVHQDREWMFDRILPPHTDNLRAYNTSAKAHVRSAMEGFNAVIFAYGQTASGKTFTLTGSPSNPGIIPLSVTDLFAQIRRTPDREFLLRASYLELYNETIIDLLSPSGRELTLSEGKKKGEVVINGLTECAVRTEEDVRGLLRRGEESRKVGQTDWNARSSRSHCVFRITIESRASRGQAEDANIGARTPGGRLKAAGDKTTRISTLSIIDLAGSEKHTSSKERNVEGRHINQSLLTLKLVISKLADMASKRNVTHVPYRDSKLTRLLQPSLSGDALISVICTVSPSALNLSESLSTLSFAQGLKRVVLRAERKEVVDPQALIQQDGGEETMTSKSSREKNQAMEKRLNELKSLILTSVNVQSSTGTHGQARPLSPTKLTYPKLDFDKSTTDLQEDLHAAQLRNAEQEDEIARLRLELEARPINPDARIIELQDEIAGLRMIAADYERHLLEPSRKVRDDVEKEWKTKVDKLEAQLESKKIWANRLDENFRAVTTENKQLVERCKDAESKVLQIMEWVNTALQDDRDPSSPSRNADVPMLVVSQDLDADDFGPSPSQAQNGLGGVGVGAGAAGPGSGPGGKATLTLSAKMTRAQFSQMDLASFGERFGTLTLGSRGRDGFRMLREESRMDLANELDDDTF</sequence>
<dbReference type="PANTHER" id="PTHR47968">
    <property type="entry name" value="CENTROMERE PROTEIN E"/>
    <property type="match status" value="1"/>
</dbReference>
<dbReference type="GO" id="GO:0007018">
    <property type="term" value="P:microtubule-based movement"/>
    <property type="evidence" value="ECO:0007669"/>
    <property type="project" value="InterPro"/>
</dbReference>
<feature type="compositionally biased region" description="Gly residues" evidence="8">
    <location>
        <begin position="729"/>
        <end position="748"/>
    </location>
</feature>
<evidence type="ECO:0000313" key="10">
    <source>
        <dbReference type="EMBL" id="RSH90768.1"/>
    </source>
</evidence>
<evidence type="ECO:0000313" key="11">
    <source>
        <dbReference type="Proteomes" id="UP000279259"/>
    </source>
</evidence>
<keyword evidence="2 5" id="KW-0067">ATP-binding</keyword>
<evidence type="ECO:0000259" key="9">
    <source>
        <dbReference type="PROSITE" id="PS50067"/>
    </source>
</evidence>
<dbReference type="STRING" id="1890683.A0A427YI66"/>
<dbReference type="Pfam" id="PF00225">
    <property type="entry name" value="Kinesin"/>
    <property type="match status" value="1"/>
</dbReference>
<dbReference type="PANTHER" id="PTHR47968:SF75">
    <property type="entry name" value="CENTROMERE-ASSOCIATED PROTEIN E"/>
    <property type="match status" value="1"/>
</dbReference>
<dbReference type="SMART" id="SM00129">
    <property type="entry name" value="KISc"/>
    <property type="match status" value="1"/>
</dbReference>
<evidence type="ECO:0000256" key="2">
    <source>
        <dbReference type="ARBA" id="ARBA00022840"/>
    </source>
</evidence>
<feature type="binding site" evidence="5">
    <location>
        <begin position="215"/>
        <end position="222"/>
    </location>
    <ligand>
        <name>ATP</name>
        <dbReference type="ChEBI" id="CHEBI:30616"/>
    </ligand>
</feature>
<gene>
    <name evidence="10" type="primary">KIP2</name>
    <name evidence="10" type="ORF">EHS25_009943</name>
</gene>
<evidence type="ECO:0000256" key="3">
    <source>
        <dbReference type="ARBA" id="ARBA00023054"/>
    </source>
</evidence>
<dbReference type="PROSITE" id="PS50067">
    <property type="entry name" value="KINESIN_MOTOR_2"/>
    <property type="match status" value="1"/>
</dbReference>
<accession>A0A427YI66</accession>
<dbReference type="OrthoDB" id="3176171at2759"/>
<keyword evidence="4 5" id="KW-0505">Motor protein</keyword>
<dbReference type="GO" id="GO:0003777">
    <property type="term" value="F:microtubule motor activity"/>
    <property type="evidence" value="ECO:0007669"/>
    <property type="project" value="InterPro"/>
</dbReference>
<keyword evidence="1 5" id="KW-0547">Nucleotide-binding</keyword>
<evidence type="ECO:0000256" key="7">
    <source>
        <dbReference type="SAM" id="Coils"/>
    </source>
</evidence>
<evidence type="ECO:0000256" key="4">
    <source>
        <dbReference type="ARBA" id="ARBA00023175"/>
    </source>
</evidence>
<comment type="similarity">
    <text evidence="5 6">Belongs to the TRAFAC class myosin-kinesin ATPase superfamily. Kinesin family.</text>
</comment>
<keyword evidence="3 7" id="KW-0175">Coiled coil</keyword>
<feature type="coiled-coil region" evidence="7">
    <location>
        <begin position="558"/>
        <end position="585"/>
    </location>
</feature>
<dbReference type="InterPro" id="IPR019821">
    <property type="entry name" value="Kinesin_motor_CS"/>
</dbReference>
<dbReference type="InterPro" id="IPR036961">
    <property type="entry name" value="Kinesin_motor_dom_sf"/>
</dbReference>
<keyword evidence="6" id="KW-0493">Microtubule</keyword>
<feature type="domain" description="Kinesin motor" evidence="9">
    <location>
        <begin position="127"/>
        <end position="475"/>
    </location>
</feature>
<dbReference type="SUPFAM" id="SSF52540">
    <property type="entry name" value="P-loop containing nucleoside triphosphate hydrolases"/>
    <property type="match status" value="1"/>
</dbReference>
<dbReference type="PROSITE" id="PS00411">
    <property type="entry name" value="KINESIN_MOTOR_1"/>
    <property type="match status" value="1"/>
</dbReference>
<evidence type="ECO:0000256" key="5">
    <source>
        <dbReference type="PROSITE-ProRule" id="PRU00283"/>
    </source>
</evidence>
<organism evidence="10 11">
    <name type="scientific">Saitozyma podzolica</name>
    <dbReference type="NCBI Taxonomy" id="1890683"/>
    <lineage>
        <taxon>Eukaryota</taxon>
        <taxon>Fungi</taxon>
        <taxon>Dikarya</taxon>
        <taxon>Basidiomycota</taxon>
        <taxon>Agaricomycotina</taxon>
        <taxon>Tremellomycetes</taxon>
        <taxon>Tremellales</taxon>
        <taxon>Trimorphomycetaceae</taxon>
        <taxon>Saitozyma</taxon>
    </lineage>
</organism>
<reference evidence="10 11" key="1">
    <citation type="submission" date="2018-11" db="EMBL/GenBank/DDBJ databases">
        <title>Genome sequence of Saitozyma podzolica DSM 27192.</title>
        <authorList>
            <person name="Aliyu H."/>
            <person name="Gorte O."/>
            <person name="Ochsenreither K."/>
        </authorList>
    </citation>
    <scope>NUCLEOTIDE SEQUENCE [LARGE SCALE GENOMIC DNA]</scope>
    <source>
        <strain evidence="10 11">DSM 27192</strain>
    </source>
</reference>
<dbReference type="GO" id="GO:0005874">
    <property type="term" value="C:microtubule"/>
    <property type="evidence" value="ECO:0007669"/>
    <property type="project" value="UniProtKB-KW"/>
</dbReference>
<comment type="caution">
    <text evidence="10">The sequence shown here is derived from an EMBL/GenBank/DDBJ whole genome shotgun (WGS) entry which is preliminary data.</text>
</comment>
<dbReference type="InterPro" id="IPR027417">
    <property type="entry name" value="P-loop_NTPase"/>
</dbReference>
<feature type="region of interest" description="Disordered" evidence="8">
    <location>
        <begin position="719"/>
        <end position="748"/>
    </location>
</feature>
<feature type="compositionally biased region" description="Polar residues" evidence="8">
    <location>
        <begin position="1"/>
        <end position="20"/>
    </location>
</feature>
<dbReference type="Gene3D" id="3.40.850.10">
    <property type="entry name" value="Kinesin motor domain"/>
    <property type="match status" value="1"/>
</dbReference>
<feature type="coiled-coil region" evidence="7">
    <location>
        <begin position="651"/>
        <end position="678"/>
    </location>
</feature>
<dbReference type="EMBL" id="RSCD01000009">
    <property type="protein sequence ID" value="RSH90768.1"/>
    <property type="molecule type" value="Genomic_DNA"/>
</dbReference>
<protein>
    <recommendedName>
        <fullName evidence="6">Kinesin-like protein</fullName>
    </recommendedName>
</protein>
<evidence type="ECO:0000256" key="1">
    <source>
        <dbReference type="ARBA" id="ARBA00022741"/>
    </source>
</evidence>
<name>A0A427YI66_9TREE</name>
<evidence type="ECO:0000256" key="6">
    <source>
        <dbReference type="RuleBase" id="RU000394"/>
    </source>
</evidence>
<dbReference type="AlphaFoldDB" id="A0A427YI66"/>
<dbReference type="PRINTS" id="PR00380">
    <property type="entry name" value="KINESINHEAVY"/>
</dbReference>
<keyword evidence="11" id="KW-1185">Reference proteome</keyword>
<feature type="region of interest" description="Disordered" evidence="8">
    <location>
        <begin position="1"/>
        <end position="77"/>
    </location>
</feature>
<feature type="compositionally biased region" description="Polar residues" evidence="8">
    <location>
        <begin position="30"/>
        <end position="59"/>
    </location>
</feature>